<keyword evidence="7" id="KW-0808">Transferase</keyword>
<evidence type="ECO:0000256" key="1">
    <source>
        <dbReference type="ARBA" id="ARBA00022741"/>
    </source>
</evidence>
<gene>
    <name evidence="7" type="ORF">EBH_0015070</name>
</gene>
<proteinExistence type="predicted"/>
<dbReference type="SMART" id="SM00220">
    <property type="entry name" value="S_TKc"/>
    <property type="match status" value="1"/>
</dbReference>
<sequence length="650" mass="71148">MIKFSCAGAAVLAVTVVTAELEPLHRRASSFLSLGPNKTNPLTYNQLFYERRSRRQRFNNSPYESREEAIEGYGEPSIVTRAATENVDYGFTQLYETLLADANGIVRLRTVPEELLDEEQDEDETNSSSSVASLAQLHASSPFGSARQAGRAETPERQTSGAVSVLRAISRPFVAIGSAALKATRELRKYFTSPKLTCSLEVEDTKIGGKGSPAVAKAVARLGRVRKTKFLQKVDEELGIYLPRGEELVYDCLGTSKSIVLKRGFPLGSGTFGFVVPFLSSHGAVYAGKLFQVRSGARETMQNAKKQLSILNYLPPDMDATTASHRLRLALPLCVIAKQSSPTVMELPTRGRLLNAMVLFPLLRADLSYLTSVLLNTKDEDRNVLLSITQQVVRAISDLHRLSLVHLDVKLQNFLVTDKGSVLAGDLDGVKQIGSPVLPVMFTAAFAAPEVAKIVLEGDQEAKAEATMDSWSLGISIYGIWCSEYPFTADFRRLAAAEQMEILRTVPGQTLVYDIECTDRMPQEVFNLVTQFLKPNPQDRLTPMEALASHPAMRLTVPGAEDVRAAEAEELQLKEPKAEAEPLSTASTAATAEVGRPPSLSSSYVFVRPEMVAGSPSFQQQKTNISPSSANGYRFVGSQLREVKPLQQQR</sequence>
<feature type="chain" id="PRO_5004674344" evidence="5">
    <location>
        <begin position="20"/>
        <end position="650"/>
    </location>
</feature>
<accession>U6LD89</accession>
<dbReference type="InterPro" id="IPR000719">
    <property type="entry name" value="Prot_kinase_dom"/>
</dbReference>
<reference evidence="7" key="2">
    <citation type="submission" date="2013-10" db="EMBL/GenBank/DDBJ databases">
        <authorList>
            <person name="Aslett M."/>
        </authorList>
    </citation>
    <scope>NUCLEOTIDE SEQUENCE [LARGE SCALE GENOMIC DNA]</scope>
    <source>
        <strain evidence="7">Houghton</strain>
    </source>
</reference>
<dbReference type="EMBL" id="HG710646">
    <property type="protein sequence ID" value="CDJ47203.1"/>
    <property type="molecule type" value="Genomic_DNA"/>
</dbReference>
<dbReference type="InterPro" id="IPR008271">
    <property type="entry name" value="Ser/Thr_kinase_AS"/>
</dbReference>
<dbReference type="GO" id="GO:0005634">
    <property type="term" value="C:nucleus"/>
    <property type="evidence" value="ECO:0007669"/>
    <property type="project" value="TreeGrafter"/>
</dbReference>
<feature type="compositionally biased region" description="Polar residues" evidence="4">
    <location>
        <begin position="616"/>
        <end position="631"/>
    </location>
</feature>
<evidence type="ECO:0000259" key="6">
    <source>
        <dbReference type="PROSITE" id="PS50011"/>
    </source>
</evidence>
<feature type="domain" description="Protein kinase" evidence="6">
    <location>
        <begin position="261"/>
        <end position="553"/>
    </location>
</feature>
<dbReference type="GO" id="GO:0004674">
    <property type="term" value="F:protein serine/threonine kinase activity"/>
    <property type="evidence" value="ECO:0007669"/>
    <property type="project" value="TreeGrafter"/>
</dbReference>
<evidence type="ECO:0000256" key="5">
    <source>
        <dbReference type="SAM" id="SignalP"/>
    </source>
</evidence>
<dbReference type="PANTHER" id="PTHR44167">
    <property type="entry name" value="OVARIAN-SPECIFIC SERINE/THREONINE-PROTEIN KINASE LOK-RELATED"/>
    <property type="match status" value="1"/>
</dbReference>
<dbReference type="SUPFAM" id="SSF56112">
    <property type="entry name" value="Protein kinase-like (PK-like)"/>
    <property type="match status" value="1"/>
</dbReference>
<dbReference type="Pfam" id="PF00069">
    <property type="entry name" value="Pkinase"/>
    <property type="match status" value="1"/>
</dbReference>
<keyword evidence="1 3" id="KW-0547">Nucleotide-binding</keyword>
<reference evidence="7" key="1">
    <citation type="submission" date="2013-10" db="EMBL/GenBank/DDBJ databases">
        <title>Genomic analysis of the causative agents of coccidiosis in chickens.</title>
        <authorList>
            <person name="Reid A.J."/>
            <person name="Blake D."/>
            <person name="Billington K."/>
            <person name="Browne H."/>
            <person name="Dunn M."/>
            <person name="Hung S."/>
            <person name="Kawahara F."/>
            <person name="Miranda-Saavedra D."/>
            <person name="Mourier T."/>
            <person name="Nagra H."/>
            <person name="Otto T.D."/>
            <person name="Rawlings N."/>
            <person name="Sanchez A."/>
            <person name="Sanders M."/>
            <person name="Subramaniam C."/>
            <person name="Tay Y."/>
            <person name="Dear P."/>
            <person name="Doerig C."/>
            <person name="Gruber A."/>
            <person name="Parkinson J."/>
            <person name="Shirley M."/>
            <person name="Wan K.L."/>
            <person name="Berriman M."/>
            <person name="Tomley F."/>
            <person name="Pain A."/>
        </authorList>
    </citation>
    <scope>NUCLEOTIDE SEQUENCE [LARGE SCALE GENOMIC DNA]</scope>
    <source>
        <strain evidence="7">Houghton</strain>
    </source>
</reference>
<evidence type="ECO:0000256" key="2">
    <source>
        <dbReference type="ARBA" id="ARBA00022840"/>
    </source>
</evidence>
<dbReference type="InterPro" id="IPR011009">
    <property type="entry name" value="Kinase-like_dom_sf"/>
</dbReference>
<keyword evidence="7" id="KW-0418">Kinase</keyword>
<keyword evidence="8" id="KW-1185">Reference proteome</keyword>
<dbReference type="Gene3D" id="1.10.510.10">
    <property type="entry name" value="Transferase(Phosphotransferase) domain 1"/>
    <property type="match status" value="1"/>
</dbReference>
<dbReference type="Proteomes" id="UP000030750">
    <property type="component" value="Unassembled WGS sequence"/>
</dbReference>
<evidence type="ECO:0000313" key="7">
    <source>
        <dbReference type="EMBL" id="CDJ47203.1"/>
    </source>
</evidence>
<feature type="region of interest" description="Disordered" evidence="4">
    <location>
        <begin position="615"/>
        <end position="650"/>
    </location>
</feature>
<feature type="binding site" evidence="3">
    <location>
        <position position="289"/>
    </location>
    <ligand>
        <name>ATP</name>
        <dbReference type="ChEBI" id="CHEBI:30616"/>
    </ligand>
</feature>
<dbReference type="Gene3D" id="3.30.200.20">
    <property type="entry name" value="Phosphorylase Kinase, domain 1"/>
    <property type="match status" value="1"/>
</dbReference>
<dbReference type="PROSITE" id="PS50011">
    <property type="entry name" value="PROTEIN_KINASE_DOM"/>
    <property type="match status" value="1"/>
</dbReference>
<feature type="region of interest" description="Disordered" evidence="4">
    <location>
        <begin position="575"/>
        <end position="598"/>
    </location>
</feature>
<dbReference type="AlphaFoldDB" id="U6LD89"/>
<organism evidence="7 8">
    <name type="scientific">Eimeria brunetti</name>
    <dbReference type="NCBI Taxonomy" id="51314"/>
    <lineage>
        <taxon>Eukaryota</taxon>
        <taxon>Sar</taxon>
        <taxon>Alveolata</taxon>
        <taxon>Apicomplexa</taxon>
        <taxon>Conoidasida</taxon>
        <taxon>Coccidia</taxon>
        <taxon>Eucoccidiorida</taxon>
        <taxon>Eimeriorina</taxon>
        <taxon>Eimeriidae</taxon>
        <taxon>Eimeria</taxon>
    </lineage>
</organism>
<dbReference type="PROSITE" id="PS00108">
    <property type="entry name" value="PROTEIN_KINASE_ST"/>
    <property type="match status" value="1"/>
</dbReference>
<dbReference type="OrthoDB" id="346916at2759"/>
<evidence type="ECO:0000256" key="3">
    <source>
        <dbReference type="PROSITE-ProRule" id="PRU10141"/>
    </source>
</evidence>
<name>U6LD89_9EIME</name>
<feature type="signal peptide" evidence="5">
    <location>
        <begin position="1"/>
        <end position="19"/>
    </location>
</feature>
<dbReference type="VEuPathDB" id="ToxoDB:EBH_0015070"/>
<protein>
    <submittedName>
        <fullName evidence="7">Rhoptry kinase family protein ROP17, putative</fullName>
    </submittedName>
</protein>
<dbReference type="PROSITE" id="PS00107">
    <property type="entry name" value="PROTEIN_KINASE_ATP"/>
    <property type="match status" value="1"/>
</dbReference>
<dbReference type="GO" id="GO:0044773">
    <property type="term" value="P:mitotic DNA damage checkpoint signaling"/>
    <property type="evidence" value="ECO:0007669"/>
    <property type="project" value="TreeGrafter"/>
</dbReference>
<dbReference type="GO" id="GO:0005524">
    <property type="term" value="F:ATP binding"/>
    <property type="evidence" value="ECO:0007669"/>
    <property type="project" value="UniProtKB-UniRule"/>
</dbReference>
<keyword evidence="5" id="KW-0732">Signal</keyword>
<dbReference type="PANTHER" id="PTHR44167:SF24">
    <property type="entry name" value="SERINE_THREONINE-PROTEIN KINASE CHK2"/>
    <property type="match status" value="1"/>
</dbReference>
<evidence type="ECO:0000313" key="8">
    <source>
        <dbReference type="Proteomes" id="UP000030750"/>
    </source>
</evidence>
<dbReference type="InterPro" id="IPR017441">
    <property type="entry name" value="Protein_kinase_ATP_BS"/>
</dbReference>
<keyword evidence="2 3" id="KW-0067">ATP-binding</keyword>
<evidence type="ECO:0000256" key="4">
    <source>
        <dbReference type="SAM" id="MobiDB-lite"/>
    </source>
</evidence>